<evidence type="ECO:0000256" key="1">
    <source>
        <dbReference type="ARBA" id="ARBA00022741"/>
    </source>
</evidence>
<proteinExistence type="predicted"/>
<protein>
    <submittedName>
        <fullName evidence="4">Thiamine biosynthesis protein</fullName>
    </submittedName>
</protein>
<evidence type="ECO:0000256" key="2">
    <source>
        <dbReference type="ARBA" id="ARBA00022840"/>
    </source>
</evidence>
<dbReference type="InterPro" id="IPR020536">
    <property type="entry name" value="ThiI_AANH"/>
</dbReference>
<dbReference type="AlphaFoldDB" id="A0A212L6R4"/>
<dbReference type="InterPro" id="IPR014729">
    <property type="entry name" value="Rossmann-like_a/b/a_fold"/>
</dbReference>
<accession>A0A212L6R4</accession>
<dbReference type="Pfam" id="PF02568">
    <property type="entry name" value="ThiI"/>
    <property type="match status" value="1"/>
</dbReference>
<dbReference type="GO" id="GO:0005524">
    <property type="term" value="F:ATP binding"/>
    <property type="evidence" value="ECO:0007669"/>
    <property type="project" value="UniProtKB-KW"/>
</dbReference>
<gene>
    <name evidence="4" type="ORF">KL86DES1_21162</name>
</gene>
<evidence type="ECO:0000259" key="3">
    <source>
        <dbReference type="Pfam" id="PF02568"/>
    </source>
</evidence>
<dbReference type="Gene3D" id="3.40.50.620">
    <property type="entry name" value="HUPs"/>
    <property type="match status" value="1"/>
</dbReference>
<feature type="domain" description="Thil AANH" evidence="3">
    <location>
        <begin position="4"/>
        <end position="146"/>
    </location>
</feature>
<dbReference type="RefSeq" id="WP_179980588.1">
    <property type="nucleotide sequence ID" value="NZ_LT608333.1"/>
</dbReference>
<sequence>MSNQPDIIVLFSGGLDSILAAKVLEQQGLAVRCIHFITPFFGSAKAVPYWRKIYGLDIVSQDVGEEFAQMLRQRPEHGFGKVMNPCVDCKILLLRKARLYMESVGAKGLATGEVLGQRPMSQRRDTLHLIMRDAGVSGILLRPLCAAHLPVTQMEESGLVDRTRLLSFSGRGRRDQLDLAAELGVTEIPTPGGGCRLTEKENARRYWTVLTLLPQAGDRDFTLANLGRQFWHHEGENHYWLCIGRNSADNDKLAAAMQPDDMLLRLRDLAGPMALARSGADWPRHVLESAAAHAASYAPKAVAAGGPVAVRARQGQAEGDAAFEMDVTPQRVGEAWGEALWDDVKAVIRAEARERLAATLHGKHKPGPEDAE</sequence>
<keyword evidence="2" id="KW-0067">ATP-binding</keyword>
<name>A0A212L6R4_9BACT</name>
<keyword evidence="1" id="KW-0547">Nucleotide-binding</keyword>
<reference evidence="4" key="1">
    <citation type="submission" date="2016-08" db="EMBL/GenBank/DDBJ databases">
        <authorList>
            <person name="Seilhamer J.J."/>
        </authorList>
    </citation>
    <scope>NUCLEOTIDE SEQUENCE</scope>
    <source>
        <strain evidence="4">86-1</strain>
    </source>
</reference>
<evidence type="ECO:0000313" key="4">
    <source>
        <dbReference type="EMBL" id="SCM73236.1"/>
    </source>
</evidence>
<organism evidence="4">
    <name type="scientific">uncultured Desulfovibrio sp</name>
    <dbReference type="NCBI Taxonomy" id="167968"/>
    <lineage>
        <taxon>Bacteria</taxon>
        <taxon>Pseudomonadati</taxon>
        <taxon>Thermodesulfobacteriota</taxon>
        <taxon>Desulfovibrionia</taxon>
        <taxon>Desulfovibrionales</taxon>
        <taxon>Desulfovibrionaceae</taxon>
        <taxon>Desulfovibrio</taxon>
        <taxon>environmental samples</taxon>
    </lineage>
</organism>
<dbReference type="EMBL" id="FMJC01000002">
    <property type="protein sequence ID" value="SCM73236.1"/>
    <property type="molecule type" value="Genomic_DNA"/>
</dbReference>
<dbReference type="GO" id="GO:0004810">
    <property type="term" value="F:CCA tRNA nucleotidyltransferase activity"/>
    <property type="evidence" value="ECO:0007669"/>
    <property type="project" value="InterPro"/>
</dbReference>
<dbReference type="SUPFAM" id="SSF52402">
    <property type="entry name" value="Adenine nucleotide alpha hydrolases-like"/>
    <property type="match status" value="1"/>
</dbReference>